<evidence type="ECO:0008006" key="3">
    <source>
        <dbReference type="Google" id="ProtNLM"/>
    </source>
</evidence>
<sequence length="249" mass="29378">MKTKIIDKLESLEKEKNIKILLAIESGSRSWGFASPDSDYDIRFIYKNPTDWYLSPWEKKDTLEFMTEDDLDGSGWDLKKVFQLLLKSNVPLLEHLYSYIFYVKNDKFLELMKPLAKNAFSPISVVFHYLSMSKKYLESCNKNEVKLKDYFYCLRTTLACKWVIEKDSFPPVNFHEMLDLLQNEILEKVNKLLVLKSENGEKYYHPNDWELFDYLKNEIEIISEKAKSLSAGSFDKIEAEKVFVEILNL</sequence>
<dbReference type="AlphaFoldDB" id="A0A1I3ILX6"/>
<gene>
    <name evidence="1" type="ORF">SAMN05443292_2690</name>
</gene>
<dbReference type="RefSeq" id="WP_090081864.1">
    <property type="nucleotide sequence ID" value="NZ_FOQT01000005.1"/>
</dbReference>
<dbReference type="Proteomes" id="UP000198931">
    <property type="component" value="Unassembled WGS sequence"/>
</dbReference>
<dbReference type="InterPro" id="IPR018775">
    <property type="entry name" value="RlaP"/>
</dbReference>
<name>A0A1I3ILX6_9FLAO</name>
<reference evidence="1 2" key="1">
    <citation type="submission" date="2016-10" db="EMBL/GenBank/DDBJ databases">
        <authorList>
            <person name="de Groot N.N."/>
        </authorList>
    </citation>
    <scope>NUCLEOTIDE SEQUENCE [LARGE SCALE GENOMIC DNA]</scope>
    <source>
        <strain evidence="1 2">DSM 26000</strain>
    </source>
</reference>
<proteinExistence type="predicted"/>
<accession>A0A1I3ILX6</accession>
<dbReference type="Pfam" id="PF10127">
    <property type="entry name" value="RlaP"/>
    <property type="match status" value="1"/>
</dbReference>
<keyword evidence="2" id="KW-1185">Reference proteome</keyword>
<dbReference type="PANTHER" id="PTHR34817">
    <property type="entry name" value="NUCLEOTIDYLTRANSFERASE"/>
    <property type="match status" value="1"/>
</dbReference>
<evidence type="ECO:0000313" key="1">
    <source>
        <dbReference type="EMBL" id="SFI48995.1"/>
    </source>
</evidence>
<dbReference type="STRING" id="1125876.SAMN05443292_2690"/>
<dbReference type="OrthoDB" id="9796845at2"/>
<organism evidence="1 2">
    <name type="scientific">Halpernia frigidisoli</name>
    <dbReference type="NCBI Taxonomy" id="1125876"/>
    <lineage>
        <taxon>Bacteria</taxon>
        <taxon>Pseudomonadati</taxon>
        <taxon>Bacteroidota</taxon>
        <taxon>Flavobacteriia</taxon>
        <taxon>Flavobacteriales</taxon>
        <taxon>Weeksellaceae</taxon>
        <taxon>Chryseobacterium group</taxon>
        <taxon>Halpernia</taxon>
    </lineage>
</organism>
<evidence type="ECO:0000313" key="2">
    <source>
        <dbReference type="Proteomes" id="UP000198931"/>
    </source>
</evidence>
<dbReference type="PANTHER" id="PTHR34817:SF2">
    <property type="entry name" value="NUCLEOTIDYLTRANSFERASE"/>
    <property type="match status" value="1"/>
</dbReference>
<dbReference type="EMBL" id="FOQT01000005">
    <property type="protein sequence ID" value="SFI48995.1"/>
    <property type="molecule type" value="Genomic_DNA"/>
</dbReference>
<protein>
    <recommendedName>
        <fullName evidence="3">Nucleotidyltransferase</fullName>
    </recommendedName>
</protein>